<dbReference type="InterPro" id="IPR011011">
    <property type="entry name" value="Znf_FYVE_PHD"/>
</dbReference>
<dbReference type="CDD" id="cd15522">
    <property type="entry name" value="PHD_TAF3"/>
    <property type="match status" value="1"/>
</dbReference>
<dbReference type="PANTHER" id="PTHR46174:SF1">
    <property type="entry name" value="CXXC-TYPE ZINC FINGER PROTEIN 1"/>
    <property type="match status" value="1"/>
</dbReference>
<feature type="region of interest" description="Disordered" evidence="7">
    <location>
        <begin position="500"/>
        <end position="554"/>
    </location>
</feature>
<feature type="compositionally biased region" description="Basic residues" evidence="7">
    <location>
        <begin position="256"/>
        <end position="266"/>
    </location>
</feature>
<feature type="region of interest" description="Disordered" evidence="7">
    <location>
        <begin position="687"/>
        <end position="726"/>
    </location>
</feature>
<keyword evidence="10" id="KW-1185">Reference proteome</keyword>
<feature type="compositionally biased region" description="Basic and acidic residues" evidence="7">
    <location>
        <begin position="519"/>
        <end position="528"/>
    </location>
</feature>
<feature type="region of interest" description="Disordered" evidence="7">
    <location>
        <begin position="88"/>
        <end position="129"/>
    </location>
</feature>
<proteinExistence type="predicted"/>
<feature type="compositionally biased region" description="Low complexity" evidence="7">
    <location>
        <begin position="687"/>
        <end position="697"/>
    </location>
</feature>
<dbReference type="Gene3D" id="3.30.40.10">
    <property type="entry name" value="Zinc/RING finger domain, C3HC4 (zinc finger)"/>
    <property type="match status" value="1"/>
</dbReference>
<dbReference type="InterPro" id="IPR013083">
    <property type="entry name" value="Znf_RING/FYVE/PHD"/>
</dbReference>
<dbReference type="SUPFAM" id="SSF57903">
    <property type="entry name" value="FYVE/PHD zinc finger"/>
    <property type="match status" value="1"/>
</dbReference>
<feature type="compositionally biased region" description="Basic and acidic residues" evidence="7">
    <location>
        <begin position="267"/>
        <end position="276"/>
    </location>
</feature>
<feature type="region of interest" description="Disordered" evidence="7">
    <location>
        <begin position="958"/>
        <end position="978"/>
    </location>
</feature>
<evidence type="ECO:0000256" key="7">
    <source>
        <dbReference type="SAM" id="MobiDB-lite"/>
    </source>
</evidence>
<evidence type="ECO:0000256" key="4">
    <source>
        <dbReference type="ARBA" id="ARBA00022833"/>
    </source>
</evidence>
<accession>A0A9P7GBB1</accession>
<keyword evidence="3 6" id="KW-0863">Zinc-finger</keyword>
<keyword evidence="2" id="KW-0479">Metal-binding</keyword>
<dbReference type="PANTHER" id="PTHR46174">
    <property type="entry name" value="CXXC-TYPE ZINC FINGER PROTEIN 1"/>
    <property type="match status" value="1"/>
</dbReference>
<organism evidence="9 10">
    <name type="scientific">Asterophora parasitica</name>
    <dbReference type="NCBI Taxonomy" id="117018"/>
    <lineage>
        <taxon>Eukaryota</taxon>
        <taxon>Fungi</taxon>
        <taxon>Dikarya</taxon>
        <taxon>Basidiomycota</taxon>
        <taxon>Agaricomycotina</taxon>
        <taxon>Agaricomycetes</taxon>
        <taxon>Agaricomycetidae</taxon>
        <taxon>Agaricales</taxon>
        <taxon>Tricholomatineae</taxon>
        <taxon>Lyophyllaceae</taxon>
        <taxon>Asterophora</taxon>
    </lineage>
</organism>
<dbReference type="GO" id="GO:0008270">
    <property type="term" value="F:zinc ion binding"/>
    <property type="evidence" value="ECO:0007669"/>
    <property type="project" value="UniProtKB-KW"/>
</dbReference>
<feature type="region of interest" description="Disordered" evidence="7">
    <location>
        <begin position="240"/>
        <end position="294"/>
    </location>
</feature>
<feature type="compositionally biased region" description="Low complexity" evidence="7">
    <location>
        <begin position="958"/>
        <end position="970"/>
    </location>
</feature>
<evidence type="ECO:0000256" key="2">
    <source>
        <dbReference type="ARBA" id="ARBA00022723"/>
    </source>
</evidence>
<reference evidence="9" key="2">
    <citation type="submission" date="2021-10" db="EMBL/GenBank/DDBJ databases">
        <title>Phylogenomics reveals ancestral predisposition of the termite-cultivated fungus Termitomyces towards a domesticated lifestyle.</title>
        <authorList>
            <person name="Auxier B."/>
            <person name="Grum-Grzhimaylo A."/>
            <person name="Cardenas M.E."/>
            <person name="Lodge J.D."/>
            <person name="Laessoe T."/>
            <person name="Pedersen O."/>
            <person name="Smith M.E."/>
            <person name="Kuyper T.W."/>
            <person name="Franco-Molano E.A."/>
            <person name="Baroni T.J."/>
            <person name="Aanen D.K."/>
        </authorList>
    </citation>
    <scope>NUCLEOTIDE SEQUENCE</scope>
    <source>
        <strain evidence="9">AP01</strain>
        <tissue evidence="9">Mycelium</tissue>
    </source>
</reference>
<evidence type="ECO:0000256" key="3">
    <source>
        <dbReference type="ARBA" id="ARBA00022771"/>
    </source>
</evidence>
<evidence type="ECO:0000256" key="5">
    <source>
        <dbReference type="ARBA" id="ARBA00023242"/>
    </source>
</evidence>
<comment type="subcellular location">
    <subcellularLocation>
        <location evidence="1">Nucleus</location>
    </subcellularLocation>
</comment>
<keyword evidence="4" id="KW-0862">Zinc</keyword>
<feature type="region of interest" description="Disordered" evidence="7">
    <location>
        <begin position="1162"/>
        <end position="1188"/>
    </location>
</feature>
<evidence type="ECO:0000313" key="10">
    <source>
        <dbReference type="Proteomes" id="UP000775547"/>
    </source>
</evidence>
<sequence>MAKLSVTEQTTKSKSHPRPHSYTPEPRPTQVYDTFCTTAINSRHSDPPPASSPHSFFSPPMSPPRPAAGGEMERIRQAALQDRLAHFQEAESRRPEYLKRTKRTFSEADSGALAEDESAQDPLVGITESPAKGRRLKLFQETSEESFEESLMAGGYGRYRTADWVRQPQPILLATPGSAGPSTIVSALERTEELAPPAPPTEKEIRKRQRLAAFQERTNGDGSAKLQPVELAGRGRVLLDIPAEGDDTSPTESPGKKRTPARRKKKGELTAREKKALALAAAASGDLPERPNWPDAEFPWRLRTEERAEELKAQDVEKMKAIERFLDRDSDDEEDEAMRREDSQEPARMGRGKMIPLSDHLGGSRPQARRKSVFFPTDPADARAALMSKKSVRTLSYRQQKRQRLEIDDESDDEVLCICNGRDDGRELVQCDGCETWYHLHCIGIKDITHLGKEEDPWFCHHCDRHRRLPSSEPELSYEPTFVPTDDRPRVSPSFDAPFFQPSSLQDSPMAWDAPRLPRTPDRNRGCEYEPELSSGSSWVNSSRERSSPPQYPAQDVRVYTNYNSFHPYDETPFDPSSTPSRGIKFGASFTTPKNIVWSSRTSGFFQTPSKGVGAFAVLKFKPPAQSLATYILEVQSKFSPSTPDLAANTSWRNVALSLERDFALLKEKYEAEKIRSLALENAVPPMSVPAAAPPNATSSEQPVPAKKKLKKKSASTSNVQPEVPPPPIDVKAVLAEIFPRVEMDVPRIASPLSLFSSLDDFLQLTSLPEVELDLLLSVTLRAIEALARHLTSVLNLPATTASDPDMLEYLGLALYHILTVVVPLLRPLQPSTSGSVKPVVTLLDRTTTLVLKPLIRAFSSKSESYLSALFLPPTDISAATPSFAAGNAKPPDAPRNAHPIDVRANMMSLFRTIFSVLDEQLQSFSPLAKPSLVSHTLRASLILETVREFDRLFSAAPSTSSRTSTDPSRGVGVDADNKQCRTRPDRVRKLATKDSLWFLCTILHILFGETSIPASFASQPVAASIIPASRDDDKREEAVGAAVERQDDTQGRLLSEGVSNALYRLITSCKPPRTSYQSTLTNERGIEGCTAADRARGVRLEKHPAGTGQTGAEKAKIAAHDVREDGDGAIGRCGDGSGHDGQRFDVGVDTDIDAGVNAAGQFKESGGSDQGARSVPQDPDELSDVSPHDRTFELDEVGYGMLLGVMERYWVWSKTWEL</sequence>
<comment type="caution">
    <text evidence="9">The sequence shown here is derived from an EMBL/GenBank/DDBJ whole genome shotgun (WGS) entry which is preliminary data.</text>
</comment>
<evidence type="ECO:0000313" key="9">
    <source>
        <dbReference type="EMBL" id="KAG5646913.1"/>
    </source>
</evidence>
<dbReference type="Pfam" id="PF00628">
    <property type="entry name" value="PHD"/>
    <property type="match status" value="1"/>
</dbReference>
<dbReference type="PROSITE" id="PS50016">
    <property type="entry name" value="ZF_PHD_2"/>
    <property type="match status" value="1"/>
</dbReference>
<feature type="compositionally biased region" description="Polar residues" evidence="7">
    <location>
        <begin position="31"/>
        <end position="41"/>
    </location>
</feature>
<dbReference type="GO" id="GO:0048188">
    <property type="term" value="C:Set1C/COMPASS complex"/>
    <property type="evidence" value="ECO:0007669"/>
    <property type="project" value="InterPro"/>
</dbReference>
<feature type="region of interest" description="Disordered" evidence="7">
    <location>
        <begin position="1"/>
        <end position="73"/>
    </location>
</feature>
<dbReference type="Proteomes" id="UP000775547">
    <property type="component" value="Unassembled WGS sequence"/>
</dbReference>
<feature type="compositionally biased region" description="Basic and acidic residues" evidence="7">
    <location>
        <begin position="88"/>
        <end position="99"/>
    </location>
</feature>
<evidence type="ECO:0000256" key="6">
    <source>
        <dbReference type="PROSITE-ProRule" id="PRU00146"/>
    </source>
</evidence>
<dbReference type="InterPro" id="IPR019787">
    <property type="entry name" value="Znf_PHD-finger"/>
</dbReference>
<gene>
    <name evidence="9" type="ORF">DXG03_001989</name>
</gene>
<feature type="compositionally biased region" description="Polar residues" evidence="7">
    <location>
        <begin position="1"/>
        <end position="12"/>
    </location>
</feature>
<name>A0A9P7GBB1_9AGAR</name>
<evidence type="ECO:0000259" key="8">
    <source>
        <dbReference type="PROSITE" id="PS50016"/>
    </source>
</evidence>
<dbReference type="AlphaFoldDB" id="A0A9P7GBB1"/>
<feature type="domain" description="PHD-type" evidence="8">
    <location>
        <begin position="414"/>
        <end position="466"/>
    </location>
</feature>
<dbReference type="InterPro" id="IPR001965">
    <property type="entry name" value="Znf_PHD"/>
</dbReference>
<dbReference type="GO" id="GO:0045893">
    <property type="term" value="P:positive regulation of DNA-templated transcription"/>
    <property type="evidence" value="ECO:0007669"/>
    <property type="project" value="TreeGrafter"/>
</dbReference>
<protein>
    <recommendedName>
        <fullName evidence="8">PHD-type domain-containing protein</fullName>
    </recommendedName>
</protein>
<evidence type="ECO:0000256" key="1">
    <source>
        <dbReference type="ARBA" id="ARBA00004123"/>
    </source>
</evidence>
<dbReference type="SMART" id="SM00249">
    <property type="entry name" value="PHD"/>
    <property type="match status" value="1"/>
</dbReference>
<dbReference type="OrthoDB" id="436852at2759"/>
<keyword evidence="5" id="KW-0539">Nucleus</keyword>
<feature type="region of interest" description="Disordered" evidence="7">
    <location>
        <begin position="324"/>
        <end position="376"/>
    </location>
</feature>
<dbReference type="PROSITE" id="PS01359">
    <property type="entry name" value="ZF_PHD_1"/>
    <property type="match status" value="1"/>
</dbReference>
<dbReference type="EMBL" id="JABCKV010000015">
    <property type="protein sequence ID" value="KAG5646913.1"/>
    <property type="molecule type" value="Genomic_DNA"/>
</dbReference>
<dbReference type="InterPro" id="IPR037869">
    <property type="entry name" value="Spp1/CFP1"/>
</dbReference>
<dbReference type="InterPro" id="IPR019786">
    <property type="entry name" value="Zinc_finger_PHD-type_CS"/>
</dbReference>
<reference evidence="9" key="1">
    <citation type="submission" date="2020-07" db="EMBL/GenBank/DDBJ databases">
        <authorList>
            <person name="Nieuwenhuis M."/>
            <person name="Van De Peppel L.J.J."/>
        </authorList>
    </citation>
    <scope>NUCLEOTIDE SEQUENCE</scope>
    <source>
        <strain evidence="9">AP01</strain>
        <tissue evidence="9">Mycelium</tissue>
    </source>
</reference>